<evidence type="ECO:0000313" key="4">
    <source>
        <dbReference type="Proteomes" id="UP001268256"/>
    </source>
</evidence>
<keyword evidence="4" id="KW-1185">Reference proteome</keyword>
<name>A0AAE4FTT8_9CYAN</name>
<reference evidence="4" key="1">
    <citation type="submission" date="2023-07" db="EMBL/GenBank/DDBJ databases">
        <authorList>
            <person name="Luz R."/>
            <person name="Cordeiro R."/>
            <person name="Fonseca A."/>
            <person name="Goncalves V."/>
        </authorList>
    </citation>
    <scope>NUCLEOTIDE SEQUENCE [LARGE SCALE GENOMIC DNA]</scope>
    <source>
        <strain evidence="4">BACA0444</strain>
    </source>
</reference>
<sequence>MPRNPSQQVSFTTELAQVNTRLKVARLGLQLEQRGQKLNLRGIFPPKPDSHRLVPHQQRLSLGLPATPPGLEMAERKAMEIALLLIQGRFDWQPYLSPIKHLGPDATVADQVFAFQAHFFNQPPTLGQRSTWSTAYRPYFRKLEALAATRKNISLVELIYATIQSTPANSRSRQACCTAMQALSQFLEIKLPLPLANFAGHYSPTRTQRRQLPSDTEILHYYKQIPNPAWRFVYGIMATYGLRNHEVFFCDYSGLRDQEPEAVIEVLDTTKTGGHQVWPFLPEWVETLKLYDINLPTVNTDLRTTTLQRIGQRVTQQFSRYQIPFSPYDLRHAWAVRTIHIGLPDTVSARMMGHSVAIHTRTYHRWITRRDQQQAVTAARQRWGVLQGN</sequence>
<feature type="domain" description="Tyr recombinase" evidence="2">
    <location>
        <begin position="207"/>
        <end position="378"/>
    </location>
</feature>
<evidence type="ECO:0000259" key="2">
    <source>
        <dbReference type="PROSITE" id="PS51898"/>
    </source>
</evidence>
<dbReference type="InterPro" id="IPR013762">
    <property type="entry name" value="Integrase-like_cat_sf"/>
</dbReference>
<organism evidence="3 4">
    <name type="scientific">Pseudocalidococcus azoricus BACA0444</name>
    <dbReference type="NCBI Taxonomy" id="2918990"/>
    <lineage>
        <taxon>Bacteria</taxon>
        <taxon>Bacillati</taxon>
        <taxon>Cyanobacteriota</taxon>
        <taxon>Cyanophyceae</taxon>
        <taxon>Acaryochloridales</taxon>
        <taxon>Thermosynechococcaceae</taxon>
        <taxon>Pseudocalidococcus</taxon>
        <taxon>Pseudocalidococcus azoricus</taxon>
    </lineage>
</organism>
<proteinExistence type="predicted"/>
<gene>
    <name evidence="3" type="ORF">RIF25_11625</name>
</gene>
<protein>
    <submittedName>
        <fullName evidence="3">Site-specific integrase</fullName>
    </submittedName>
</protein>
<dbReference type="GO" id="GO:0006310">
    <property type="term" value="P:DNA recombination"/>
    <property type="evidence" value="ECO:0007669"/>
    <property type="project" value="UniProtKB-KW"/>
</dbReference>
<dbReference type="InterPro" id="IPR011010">
    <property type="entry name" value="DNA_brk_join_enz"/>
</dbReference>
<dbReference type="SUPFAM" id="SSF56349">
    <property type="entry name" value="DNA breaking-rejoining enzymes"/>
    <property type="match status" value="1"/>
</dbReference>
<dbReference type="RefSeq" id="WP_322878699.1">
    <property type="nucleotide sequence ID" value="NZ_JAVMIP010000012.1"/>
</dbReference>
<dbReference type="CDD" id="cd00796">
    <property type="entry name" value="INT_Rci_Hp1_C"/>
    <property type="match status" value="1"/>
</dbReference>
<accession>A0AAE4FTT8</accession>
<dbReference type="Proteomes" id="UP001268256">
    <property type="component" value="Unassembled WGS sequence"/>
</dbReference>
<evidence type="ECO:0000256" key="1">
    <source>
        <dbReference type="ARBA" id="ARBA00023172"/>
    </source>
</evidence>
<dbReference type="GO" id="GO:0015074">
    <property type="term" value="P:DNA integration"/>
    <property type="evidence" value="ECO:0007669"/>
    <property type="project" value="InterPro"/>
</dbReference>
<evidence type="ECO:0000313" key="3">
    <source>
        <dbReference type="EMBL" id="MDS3861457.1"/>
    </source>
</evidence>
<dbReference type="AlphaFoldDB" id="A0AAE4FTT8"/>
<keyword evidence="1" id="KW-0233">DNA recombination</keyword>
<dbReference type="GO" id="GO:0003677">
    <property type="term" value="F:DNA binding"/>
    <property type="evidence" value="ECO:0007669"/>
    <property type="project" value="InterPro"/>
</dbReference>
<comment type="caution">
    <text evidence="3">The sequence shown here is derived from an EMBL/GenBank/DDBJ whole genome shotgun (WGS) entry which is preliminary data.</text>
</comment>
<dbReference type="EMBL" id="JAVMIP010000012">
    <property type="protein sequence ID" value="MDS3861457.1"/>
    <property type="molecule type" value="Genomic_DNA"/>
</dbReference>
<dbReference type="Gene3D" id="1.10.443.10">
    <property type="entry name" value="Intergrase catalytic core"/>
    <property type="match status" value="1"/>
</dbReference>
<dbReference type="InterPro" id="IPR002104">
    <property type="entry name" value="Integrase_catalytic"/>
</dbReference>
<dbReference type="PROSITE" id="PS51898">
    <property type="entry name" value="TYR_RECOMBINASE"/>
    <property type="match status" value="1"/>
</dbReference>